<dbReference type="Pfam" id="PF09699">
    <property type="entry name" value="Paired_CXXCH_1"/>
    <property type="match status" value="1"/>
</dbReference>
<organism evidence="2">
    <name type="scientific">marine sediment metagenome</name>
    <dbReference type="NCBI Taxonomy" id="412755"/>
    <lineage>
        <taxon>unclassified sequences</taxon>
        <taxon>metagenomes</taxon>
        <taxon>ecological metagenomes</taxon>
    </lineage>
</organism>
<evidence type="ECO:0000313" key="2">
    <source>
        <dbReference type="EMBL" id="KKL68971.1"/>
    </source>
</evidence>
<dbReference type="AlphaFoldDB" id="A0A0F9ERR2"/>
<dbReference type="EMBL" id="LAZR01026367">
    <property type="protein sequence ID" value="KKL68971.1"/>
    <property type="molecule type" value="Genomic_DNA"/>
</dbReference>
<gene>
    <name evidence="2" type="ORF">LCGC14_2119630</name>
</gene>
<accession>A0A0F9ERR2</accession>
<name>A0A0F9ERR2_9ZZZZ</name>
<sequence length="33" mass="3840">SCHNPHSSASPKLFRYKAKINYDLCDYCHKKGK</sequence>
<dbReference type="InterPro" id="IPR010177">
    <property type="entry name" value="Paired_CXXCH_1"/>
</dbReference>
<evidence type="ECO:0000259" key="1">
    <source>
        <dbReference type="Pfam" id="PF09699"/>
    </source>
</evidence>
<feature type="non-terminal residue" evidence="2">
    <location>
        <position position="1"/>
    </location>
</feature>
<feature type="domain" description="Doubled CXXCH motif" evidence="1">
    <location>
        <begin position="1"/>
        <end position="32"/>
    </location>
</feature>
<dbReference type="NCBIfam" id="TIGR01905">
    <property type="entry name" value="paired_CXXCH_1"/>
    <property type="match status" value="1"/>
</dbReference>
<comment type="caution">
    <text evidence="2">The sequence shown here is derived from an EMBL/GenBank/DDBJ whole genome shotgun (WGS) entry which is preliminary data.</text>
</comment>
<reference evidence="2" key="1">
    <citation type="journal article" date="2015" name="Nature">
        <title>Complex archaea that bridge the gap between prokaryotes and eukaryotes.</title>
        <authorList>
            <person name="Spang A."/>
            <person name="Saw J.H."/>
            <person name="Jorgensen S.L."/>
            <person name="Zaremba-Niedzwiedzka K."/>
            <person name="Martijn J."/>
            <person name="Lind A.E."/>
            <person name="van Eijk R."/>
            <person name="Schleper C."/>
            <person name="Guy L."/>
            <person name="Ettema T.J."/>
        </authorList>
    </citation>
    <scope>NUCLEOTIDE SEQUENCE</scope>
</reference>
<proteinExistence type="predicted"/>
<protein>
    <recommendedName>
        <fullName evidence="1">Doubled CXXCH motif domain-containing protein</fullName>
    </recommendedName>
</protein>